<evidence type="ECO:0000256" key="1">
    <source>
        <dbReference type="SAM" id="MobiDB-lite"/>
    </source>
</evidence>
<name>A0AAD9T0Z2_9HELO</name>
<keyword evidence="3" id="KW-1185">Reference proteome</keyword>
<evidence type="ECO:0000313" key="3">
    <source>
        <dbReference type="Proteomes" id="UP001285354"/>
    </source>
</evidence>
<gene>
    <name evidence="2" type="ORF">QTJ16_003217</name>
</gene>
<feature type="region of interest" description="Disordered" evidence="1">
    <location>
        <begin position="170"/>
        <end position="245"/>
    </location>
</feature>
<accession>A0AAD9T0Z2</accession>
<feature type="compositionally biased region" description="Low complexity" evidence="1">
    <location>
        <begin position="212"/>
        <end position="235"/>
    </location>
</feature>
<sequence>MMRRDRLVLYSALPTTLAFSLSNFQQISTGELPVLCLLTYDTQMVDCTMIDFSNGCSSSCTTNLLSIQTAVQNVCATANVNVQTLLGIVKNGGIIEALCPAVSSTSSSTIAKPTSGTPPVSVITIPGVTGRPTTTSSLLFLTTSSLAMPPPTIPSSIPSASVTSISTKITTSTLPNTPPPIVPSPTSSAVATSVSTKATTSTISTIPPPQQNSTVSSNHSAATSSSSSSNPESTAKPGGGSGGGSPFDISSNGSIVCYNFRWFSVLLIAWTGFLLAQ</sequence>
<comment type="caution">
    <text evidence="2">The sequence shown here is derived from an EMBL/GenBank/DDBJ whole genome shotgun (WGS) entry which is preliminary data.</text>
</comment>
<proteinExistence type="predicted"/>
<protein>
    <submittedName>
        <fullName evidence="2">Uncharacterized protein</fullName>
    </submittedName>
</protein>
<organism evidence="2 3">
    <name type="scientific">Diplocarpon rosae</name>
    <dbReference type="NCBI Taxonomy" id="946125"/>
    <lineage>
        <taxon>Eukaryota</taxon>
        <taxon>Fungi</taxon>
        <taxon>Dikarya</taxon>
        <taxon>Ascomycota</taxon>
        <taxon>Pezizomycotina</taxon>
        <taxon>Leotiomycetes</taxon>
        <taxon>Helotiales</taxon>
        <taxon>Drepanopezizaceae</taxon>
        <taxon>Diplocarpon</taxon>
    </lineage>
</organism>
<dbReference type="EMBL" id="JAUBYV010000004">
    <property type="protein sequence ID" value="KAK2627251.1"/>
    <property type="molecule type" value="Genomic_DNA"/>
</dbReference>
<dbReference type="AlphaFoldDB" id="A0AAD9T0Z2"/>
<feature type="compositionally biased region" description="Low complexity" evidence="1">
    <location>
        <begin position="184"/>
        <end position="205"/>
    </location>
</feature>
<dbReference type="Proteomes" id="UP001285354">
    <property type="component" value="Unassembled WGS sequence"/>
</dbReference>
<reference evidence="2" key="1">
    <citation type="submission" date="2023-06" db="EMBL/GenBank/DDBJ databases">
        <title>Draft genome of Marssonina rosae.</title>
        <authorList>
            <person name="Cheng Q."/>
        </authorList>
    </citation>
    <scope>NUCLEOTIDE SEQUENCE</scope>
    <source>
        <strain evidence="2">R4</strain>
    </source>
</reference>
<evidence type="ECO:0000313" key="2">
    <source>
        <dbReference type="EMBL" id="KAK2627251.1"/>
    </source>
</evidence>